<dbReference type="InterPro" id="IPR003594">
    <property type="entry name" value="HATPase_dom"/>
</dbReference>
<comment type="catalytic activity">
    <reaction evidence="1">
        <text>ATP + protein L-histidine = ADP + protein N-phospho-L-histidine.</text>
        <dbReference type="EC" id="2.7.13.3"/>
    </reaction>
</comment>
<name>A0A081C7T0_VECG1</name>
<evidence type="ECO:0000256" key="8">
    <source>
        <dbReference type="ARBA" id="ARBA00022777"/>
    </source>
</evidence>
<keyword evidence="16" id="KW-1185">Reference proteome</keyword>
<dbReference type="Gene3D" id="3.40.50.2300">
    <property type="match status" value="1"/>
</dbReference>
<dbReference type="InterPro" id="IPR011006">
    <property type="entry name" value="CheY-like_superfamily"/>
</dbReference>
<feature type="domain" description="Histidine kinase" evidence="13">
    <location>
        <begin position="57"/>
        <end position="309"/>
    </location>
</feature>
<evidence type="ECO:0000256" key="12">
    <source>
        <dbReference type="PROSITE-ProRule" id="PRU00169"/>
    </source>
</evidence>
<keyword evidence="7" id="KW-0547">Nucleotide-binding</keyword>
<dbReference type="Pfam" id="PF00072">
    <property type="entry name" value="Response_reg"/>
    <property type="match status" value="1"/>
</dbReference>
<keyword evidence="10" id="KW-1133">Transmembrane helix</keyword>
<dbReference type="InterPro" id="IPR005467">
    <property type="entry name" value="His_kinase_dom"/>
</dbReference>
<gene>
    <name evidence="15" type="ORF">U27_00532</name>
</gene>
<feature type="modified residue" description="4-aspartylphosphate" evidence="12">
    <location>
        <position position="382"/>
    </location>
</feature>
<dbReference type="Pfam" id="PF00512">
    <property type="entry name" value="HisKA"/>
    <property type="match status" value="1"/>
</dbReference>
<sequence length="541" mass="60193">MFGGFRWHIKSVENHNRWLEQEVAKRTHELHESNQQLALAKEKAEVANHAKSAFLANMSHELRTPLTGILGYAQILSRQDDLGTLVQNGLNIIYQSGQHLLTLINDILDLAKIEARKLDVYPEEVNLSAFLDHIVGMIEMRAQEKHVRFTVERDPTLPAVILADEKRLRQVLLNLLGNAVKFTDSGGTVTFRVECQSSALARQCYQECQSSALARQCRQECQSSALTCQSRALTLRFEVTDTGVGITAEQMTKLFKPFAQVGDVSRRAEGTGLGLAISQQLVELMGGQIQVTSAPGQGSTFWFEAAFPTADAAVQLPAPPQAIVGYTADRQLKLLVVDDNADIRLMLFHLLAPLGFDVTLAKDGQDSVNKAHILHPDAIIMDLMMPVMTGFEAVQDLRRQAEFQQTPIIAMSASVSGVDQEQSLVAGCNAFVPKPIDVPTLLDLLARQLPLSWQYADAPAASVPDERDAEVIPPPRTELEALYHMAMLGQVFDIQDYVERLERQDVRYQLFARKIWMMAQAFEDQQIAALVKHYLNLENGL</sequence>
<dbReference type="EC" id="2.7.13.3" evidence="3"/>
<keyword evidence="8" id="KW-0418">Kinase</keyword>
<evidence type="ECO:0000256" key="9">
    <source>
        <dbReference type="ARBA" id="ARBA00022840"/>
    </source>
</evidence>
<feature type="domain" description="Response regulatory" evidence="14">
    <location>
        <begin position="333"/>
        <end position="449"/>
    </location>
</feature>
<dbReference type="GO" id="GO:0016020">
    <property type="term" value="C:membrane"/>
    <property type="evidence" value="ECO:0007669"/>
    <property type="project" value="UniProtKB-SubCell"/>
</dbReference>
<dbReference type="eggNOG" id="COG0642">
    <property type="taxonomic scope" value="Bacteria"/>
</dbReference>
<evidence type="ECO:0000256" key="1">
    <source>
        <dbReference type="ARBA" id="ARBA00000085"/>
    </source>
</evidence>
<dbReference type="CDD" id="cd16922">
    <property type="entry name" value="HATPase_EvgS-ArcB-TorS-like"/>
    <property type="match status" value="1"/>
</dbReference>
<reference evidence="15" key="1">
    <citation type="journal article" date="2015" name="PeerJ">
        <title>First genomic representation of candidate bacterial phylum KSB3 points to enhanced environmental sensing as a trigger of wastewater bulking.</title>
        <authorList>
            <person name="Sekiguchi Y."/>
            <person name="Ohashi A."/>
            <person name="Parks D.H."/>
            <person name="Yamauchi T."/>
            <person name="Tyson G.W."/>
            <person name="Hugenholtz P."/>
        </authorList>
    </citation>
    <scope>NUCLEOTIDE SEQUENCE [LARGE SCALE GENOMIC DNA]</scope>
</reference>
<evidence type="ECO:0000256" key="7">
    <source>
        <dbReference type="ARBA" id="ARBA00022741"/>
    </source>
</evidence>
<dbReference type="PRINTS" id="PR00344">
    <property type="entry name" value="BCTRLSENSOR"/>
</dbReference>
<dbReference type="InterPro" id="IPR004358">
    <property type="entry name" value="Sig_transdc_His_kin-like_C"/>
</dbReference>
<dbReference type="Proteomes" id="UP000030661">
    <property type="component" value="Unassembled WGS sequence"/>
</dbReference>
<dbReference type="PANTHER" id="PTHR43047">
    <property type="entry name" value="TWO-COMPONENT HISTIDINE PROTEIN KINASE"/>
    <property type="match status" value="1"/>
</dbReference>
<dbReference type="HOGENOM" id="CLU_000445_114_15_0"/>
<dbReference type="CDD" id="cd17546">
    <property type="entry name" value="REC_hyHK_CKI1_RcsC-like"/>
    <property type="match status" value="1"/>
</dbReference>
<dbReference type="SUPFAM" id="SSF55874">
    <property type="entry name" value="ATPase domain of HSP90 chaperone/DNA topoisomerase II/histidine kinase"/>
    <property type="match status" value="1"/>
</dbReference>
<keyword evidence="9" id="KW-0067">ATP-binding</keyword>
<dbReference type="Pfam" id="PF02518">
    <property type="entry name" value="HATPase_c"/>
    <property type="match status" value="1"/>
</dbReference>
<dbReference type="Gene3D" id="1.10.287.130">
    <property type="match status" value="1"/>
</dbReference>
<dbReference type="FunFam" id="1.10.287.130:FF:000004">
    <property type="entry name" value="Ethylene receptor 1"/>
    <property type="match status" value="1"/>
</dbReference>
<organism evidence="15">
    <name type="scientific">Vecturithrix granuli</name>
    <dbReference type="NCBI Taxonomy" id="1499967"/>
    <lineage>
        <taxon>Bacteria</taxon>
        <taxon>Candidatus Moduliflexota</taxon>
        <taxon>Candidatus Vecturitrichia</taxon>
        <taxon>Candidatus Vecturitrichales</taxon>
        <taxon>Candidatus Vecturitrichaceae</taxon>
        <taxon>Candidatus Vecturithrix</taxon>
    </lineage>
</organism>
<evidence type="ECO:0000313" key="15">
    <source>
        <dbReference type="EMBL" id="GAK60635.1"/>
    </source>
</evidence>
<evidence type="ECO:0000259" key="14">
    <source>
        <dbReference type="PROSITE" id="PS50110"/>
    </source>
</evidence>
<keyword evidence="5" id="KW-0808">Transferase</keyword>
<dbReference type="SUPFAM" id="SSF52172">
    <property type="entry name" value="CheY-like"/>
    <property type="match status" value="1"/>
</dbReference>
<dbReference type="Gene3D" id="3.30.565.10">
    <property type="entry name" value="Histidine kinase-like ATPase, C-terminal domain"/>
    <property type="match status" value="1"/>
</dbReference>
<dbReference type="PROSITE" id="PS50110">
    <property type="entry name" value="RESPONSE_REGULATORY"/>
    <property type="match status" value="1"/>
</dbReference>
<dbReference type="SMART" id="SM00448">
    <property type="entry name" value="REC"/>
    <property type="match status" value="1"/>
</dbReference>
<dbReference type="InterPro" id="IPR036097">
    <property type="entry name" value="HisK_dim/P_sf"/>
</dbReference>
<dbReference type="InterPro" id="IPR003661">
    <property type="entry name" value="HisK_dim/P_dom"/>
</dbReference>
<dbReference type="InterPro" id="IPR036890">
    <property type="entry name" value="HATPase_C_sf"/>
</dbReference>
<comment type="subcellular location">
    <subcellularLocation>
        <location evidence="2">Membrane</location>
    </subcellularLocation>
</comment>
<evidence type="ECO:0000259" key="13">
    <source>
        <dbReference type="PROSITE" id="PS50109"/>
    </source>
</evidence>
<dbReference type="SUPFAM" id="SSF47384">
    <property type="entry name" value="Homodimeric domain of signal transducing histidine kinase"/>
    <property type="match status" value="1"/>
</dbReference>
<accession>A0A081C7T0</accession>
<evidence type="ECO:0000256" key="5">
    <source>
        <dbReference type="ARBA" id="ARBA00022679"/>
    </source>
</evidence>
<evidence type="ECO:0000256" key="2">
    <source>
        <dbReference type="ARBA" id="ARBA00004370"/>
    </source>
</evidence>
<protein>
    <recommendedName>
        <fullName evidence="3">histidine kinase</fullName>
        <ecNumber evidence="3">2.7.13.3</ecNumber>
    </recommendedName>
</protein>
<dbReference type="SMART" id="SM00387">
    <property type="entry name" value="HATPase_c"/>
    <property type="match status" value="1"/>
</dbReference>
<dbReference type="STRING" id="1499967.U27_00532"/>
<dbReference type="InterPro" id="IPR001789">
    <property type="entry name" value="Sig_transdc_resp-reg_receiver"/>
</dbReference>
<keyword evidence="4 12" id="KW-0597">Phosphoprotein</keyword>
<dbReference type="GO" id="GO:0000155">
    <property type="term" value="F:phosphorelay sensor kinase activity"/>
    <property type="evidence" value="ECO:0007669"/>
    <property type="project" value="InterPro"/>
</dbReference>
<dbReference type="GO" id="GO:0005524">
    <property type="term" value="F:ATP binding"/>
    <property type="evidence" value="ECO:0007669"/>
    <property type="project" value="UniProtKB-KW"/>
</dbReference>
<evidence type="ECO:0000256" key="10">
    <source>
        <dbReference type="ARBA" id="ARBA00022989"/>
    </source>
</evidence>
<evidence type="ECO:0000256" key="11">
    <source>
        <dbReference type="ARBA" id="ARBA00023136"/>
    </source>
</evidence>
<evidence type="ECO:0000256" key="4">
    <source>
        <dbReference type="ARBA" id="ARBA00022553"/>
    </source>
</evidence>
<dbReference type="AlphaFoldDB" id="A0A081C7T0"/>
<keyword evidence="11" id="KW-0472">Membrane</keyword>
<evidence type="ECO:0000256" key="3">
    <source>
        <dbReference type="ARBA" id="ARBA00012438"/>
    </source>
</evidence>
<dbReference type="EMBL" id="DF820474">
    <property type="protein sequence ID" value="GAK60635.1"/>
    <property type="molecule type" value="Genomic_DNA"/>
</dbReference>
<keyword evidence="6" id="KW-0812">Transmembrane</keyword>
<proteinExistence type="predicted"/>
<dbReference type="PROSITE" id="PS50109">
    <property type="entry name" value="HIS_KIN"/>
    <property type="match status" value="1"/>
</dbReference>
<dbReference type="SMART" id="SM00388">
    <property type="entry name" value="HisKA"/>
    <property type="match status" value="1"/>
</dbReference>
<evidence type="ECO:0000313" key="16">
    <source>
        <dbReference type="Proteomes" id="UP000030661"/>
    </source>
</evidence>
<dbReference type="CDD" id="cd00082">
    <property type="entry name" value="HisKA"/>
    <property type="match status" value="1"/>
</dbReference>
<evidence type="ECO:0000256" key="6">
    <source>
        <dbReference type="ARBA" id="ARBA00022692"/>
    </source>
</evidence>